<dbReference type="Proteomes" id="UP001054945">
    <property type="component" value="Unassembled WGS sequence"/>
</dbReference>
<name>A0AAV4NGB3_CAEEX</name>
<dbReference type="EMBL" id="BPLR01003278">
    <property type="protein sequence ID" value="GIX82971.1"/>
    <property type="molecule type" value="Genomic_DNA"/>
</dbReference>
<reference evidence="1 2" key="1">
    <citation type="submission" date="2021-06" db="EMBL/GenBank/DDBJ databases">
        <title>Caerostris extrusa draft genome.</title>
        <authorList>
            <person name="Kono N."/>
            <person name="Arakawa K."/>
        </authorList>
    </citation>
    <scope>NUCLEOTIDE SEQUENCE [LARGE SCALE GENOMIC DNA]</scope>
</reference>
<accession>A0AAV4NGB3</accession>
<organism evidence="1 2">
    <name type="scientific">Caerostris extrusa</name>
    <name type="common">Bark spider</name>
    <name type="synonym">Caerostris bankana</name>
    <dbReference type="NCBI Taxonomy" id="172846"/>
    <lineage>
        <taxon>Eukaryota</taxon>
        <taxon>Metazoa</taxon>
        <taxon>Ecdysozoa</taxon>
        <taxon>Arthropoda</taxon>
        <taxon>Chelicerata</taxon>
        <taxon>Arachnida</taxon>
        <taxon>Araneae</taxon>
        <taxon>Araneomorphae</taxon>
        <taxon>Entelegynae</taxon>
        <taxon>Araneoidea</taxon>
        <taxon>Araneidae</taxon>
        <taxon>Caerostris</taxon>
    </lineage>
</organism>
<protein>
    <submittedName>
        <fullName evidence="1">Uncharacterized protein</fullName>
    </submittedName>
</protein>
<keyword evidence="2" id="KW-1185">Reference proteome</keyword>
<evidence type="ECO:0000313" key="2">
    <source>
        <dbReference type="Proteomes" id="UP001054945"/>
    </source>
</evidence>
<comment type="caution">
    <text evidence="1">The sequence shown here is derived from an EMBL/GenBank/DDBJ whole genome shotgun (WGS) entry which is preliminary data.</text>
</comment>
<dbReference type="AlphaFoldDB" id="A0AAV4NGB3"/>
<evidence type="ECO:0000313" key="1">
    <source>
        <dbReference type="EMBL" id="GIX82971.1"/>
    </source>
</evidence>
<proteinExistence type="predicted"/>
<sequence>MNLCTLHSQVETQYIYSTLSESGSQIKFRKLTQLMIQVSSRFRSLVYFDDSESIEQIKSVLFALCVKKENFTRNWTVCLSCLTPPRGPSVVTYGISGAIT</sequence>
<gene>
    <name evidence="1" type="ORF">CEXT_480611</name>
</gene>